<gene>
    <name evidence="4" type="ORF">NMS_2548</name>
</gene>
<proteinExistence type="inferred from homology"/>
<evidence type="ECO:0000256" key="2">
    <source>
        <dbReference type="RuleBase" id="RU003616"/>
    </source>
</evidence>
<sequence length="141" mass="16171">MKLAHRTPNNWLPSLIDEMFNNDFDGGSAVRASQPAVNISESDDKFTLEMIIPGFKKEDVSIEVDKDVLTIYSEVAENSEERTEQFTRKEFTKRSFKRSFNLPETVNQNEIDGSYEDGILNITLPKKEEALPQPKRMISLK</sequence>
<dbReference type="CDD" id="cd06464">
    <property type="entry name" value="ACD_sHsps-like"/>
    <property type="match status" value="1"/>
</dbReference>
<dbReference type="KEGG" id="nmf:NMS_2548"/>
<dbReference type="EMBL" id="AP014548">
    <property type="protein sequence ID" value="BAO56557.1"/>
    <property type="molecule type" value="Genomic_DNA"/>
</dbReference>
<evidence type="ECO:0000256" key="1">
    <source>
        <dbReference type="PROSITE-ProRule" id="PRU00285"/>
    </source>
</evidence>
<dbReference type="Gene3D" id="2.60.40.790">
    <property type="match status" value="1"/>
</dbReference>
<reference evidence="4 5" key="1">
    <citation type="journal article" date="2014" name="Proc. Natl. Acad. Sci. U.S.A.">
        <title>Functional characterization of flavobacteria rhodopsins reveals a unique class of light-driven chloride pump in bacteria.</title>
        <authorList>
            <person name="Yoshizawa S."/>
            <person name="Kumagai Y."/>
            <person name="Kim H."/>
            <person name="Ogura Y."/>
            <person name="Hayashi T."/>
            <person name="Iwasaki W."/>
            <person name="DeLong E.F."/>
            <person name="Kogure K."/>
        </authorList>
    </citation>
    <scope>NUCLEOTIDE SEQUENCE [LARGE SCALE GENOMIC DNA]</scope>
    <source>
        <strain evidence="4 5">S1-08</strain>
    </source>
</reference>
<dbReference type="SUPFAM" id="SSF49764">
    <property type="entry name" value="HSP20-like chaperones"/>
    <property type="match status" value="1"/>
</dbReference>
<keyword evidence="5" id="KW-1185">Reference proteome</keyword>
<dbReference type="HOGENOM" id="CLU_046737_8_4_10"/>
<dbReference type="Pfam" id="PF00011">
    <property type="entry name" value="HSP20"/>
    <property type="match status" value="1"/>
</dbReference>
<dbReference type="STRING" id="1454201.NMS_2548"/>
<dbReference type="InterPro" id="IPR002068">
    <property type="entry name" value="A-crystallin/Hsp20_dom"/>
</dbReference>
<dbReference type="InterPro" id="IPR031107">
    <property type="entry name" value="Small_HSP"/>
</dbReference>
<dbReference type="PROSITE" id="PS01031">
    <property type="entry name" value="SHSP"/>
    <property type="match status" value="1"/>
</dbReference>
<evidence type="ECO:0000259" key="3">
    <source>
        <dbReference type="PROSITE" id="PS01031"/>
    </source>
</evidence>
<evidence type="ECO:0000313" key="5">
    <source>
        <dbReference type="Proteomes" id="UP000031760"/>
    </source>
</evidence>
<organism evidence="4 5">
    <name type="scientific">Nonlabens marinus S1-08</name>
    <dbReference type="NCBI Taxonomy" id="1454201"/>
    <lineage>
        <taxon>Bacteria</taxon>
        <taxon>Pseudomonadati</taxon>
        <taxon>Bacteroidota</taxon>
        <taxon>Flavobacteriia</taxon>
        <taxon>Flavobacteriales</taxon>
        <taxon>Flavobacteriaceae</taxon>
        <taxon>Nonlabens</taxon>
    </lineage>
</organism>
<comment type="similarity">
    <text evidence="1 2">Belongs to the small heat shock protein (HSP20) family.</text>
</comment>
<feature type="domain" description="SHSP" evidence="3">
    <location>
        <begin position="28"/>
        <end position="141"/>
    </location>
</feature>
<dbReference type="AlphaFoldDB" id="W8VXU9"/>
<name>W8VXU9_9FLAO</name>
<dbReference type="OrthoDB" id="9814487at2"/>
<dbReference type="PANTHER" id="PTHR11527">
    <property type="entry name" value="HEAT-SHOCK PROTEIN 20 FAMILY MEMBER"/>
    <property type="match status" value="1"/>
</dbReference>
<dbReference type="InterPro" id="IPR008978">
    <property type="entry name" value="HSP20-like_chaperone"/>
</dbReference>
<dbReference type="RefSeq" id="WP_041497717.1">
    <property type="nucleotide sequence ID" value="NZ_AP014548.1"/>
</dbReference>
<dbReference type="Proteomes" id="UP000031760">
    <property type="component" value="Chromosome"/>
</dbReference>
<accession>W8VXU9</accession>
<evidence type="ECO:0000313" key="4">
    <source>
        <dbReference type="EMBL" id="BAO56557.1"/>
    </source>
</evidence>
<protein>
    <submittedName>
        <fullName evidence="4">Small heat shock protein</fullName>
    </submittedName>
</protein>
<keyword evidence="4" id="KW-0346">Stress response</keyword>